<feature type="domain" description="Thiamine pyrophosphate enzyme central" evidence="14">
    <location>
        <begin position="188"/>
        <end position="322"/>
    </location>
</feature>
<dbReference type="GO" id="GO:0000287">
    <property type="term" value="F:magnesium ion binding"/>
    <property type="evidence" value="ECO:0007669"/>
    <property type="project" value="InterPro"/>
</dbReference>
<dbReference type="EMBL" id="EU016667">
    <property type="protein sequence ID" value="ABZ10159.1"/>
    <property type="molecule type" value="Genomic_DNA"/>
</dbReference>
<dbReference type="NCBIfam" id="TIGR00118">
    <property type="entry name" value="acolac_lg"/>
    <property type="match status" value="1"/>
</dbReference>
<dbReference type="Pfam" id="PF02776">
    <property type="entry name" value="TPP_enzyme_N"/>
    <property type="match status" value="1"/>
</dbReference>
<evidence type="ECO:0000256" key="7">
    <source>
        <dbReference type="ARBA" id="ARBA00022605"/>
    </source>
</evidence>
<dbReference type="UniPathway" id="UPA00049">
    <property type="reaction ID" value="UER00059"/>
</dbReference>
<evidence type="ECO:0000256" key="10">
    <source>
        <dbReference type="ARBA" id="ARBA00022842"/>
    </source>
</evidence>
<evidence type="ECO:0000256" key="8">
    <source>
        <dbReference type="ARBA" id="ARBA00022679"/>
    </source>
</evidence>
<evidence type="ECO:0000256" key="13">
    <source>
        <dbReference type="RuleBase" id="RU362132"/>
    </source>
</evidence>
<evidence type="ECO:0000313" key="17">
    <source>
        <dbReference type="EMBL" id="ABZ10159.1"/>
    </source>
</evidence>
<evidence type="ECO:0000259" key="15">
    <source>
        <dbReference type="Pfam" id="PF02775"/>
    </source>
</evidence>
<evidence type="ECO:0000256" key="1">
    <source>
        <dbReference type="ARBA" id="ARBA00001946"/>
    </source>
</evidence>
<dbReference type="InterPro" id="IPR011766">
    <property type="entry name" value="TPP_enzyme_TPP-bd"/>
</dbReference>
<dbReference type="InterPro" id="IPR012846">
    <property type="entry name" value="Acetolactate_synth_lsu"/>
</dbReference>
<protein>
    <recommendedName>
        <fullName evidence="6">acetolactate synthase</fullName>
        <ecNumber evidence="6">2.2.1.6</ecNumber>
    </recommendedName>
</protein>
<evidence type="ECO:0000256" key="12">
    <source>
        <dbReference type="ARBA" id="ARBA00023304"/>
    </source>
</evidence>
<keyword evidence="10" id="KW-0460">Magnesium</keyword>
<dbReference type="FunFam" id="3.40.50.970:FF:000007">
    <property type="entry name" value="Acetolactate synthase"/>
    <property type="match status" value="1"/>
</dbReference>
<evidence type="ECO:0000256" key="2">
    <source>
        <dbReference type="ARBA" id="ARBA00001964"/>
    </source>
</evidence>
<dbReference type="FunFam" id="3.40.50.1220:FF:000008">
    <property type="entry name" value="Acetolactate synthase"/>
    <property type="match status" value="1"/>
</dbReference>
<evidence type="ECO:0000256" key="3">
    <source>
        <dbReference type="ARBA" id="ARBA00004974"/>
    </source>
</evidence>
<dbReference type="Pfam" id="PF02775">
    <property type="entry name" value="TPP_enzyme_C"/>
    <property type="match status" value="1"/>
</dbReference>
<dbReference type="InterPro" id="IPR000399">
    <property type="entry name" value="TPP-bd_CS"/>
</dbReference>
<comment type="similarity">
    <text evidence="5 13">Belongs to the TPP enzyme family.</text>
</comment>
<dbReference type="InterPro" id="IPR039368">
    <property type="entry name" value="AHAS_TPP"/>
</dbReference>
<gene>
    <name evidence="17" type="ORF">ALOHA_HF4000APKG10H11ctg1g20</name>
</gene>
<dbReference type="AlphaFoldDB" id="B3TC50"/>
<evidence type="ECO:0000259" key="16">
    <source>
        <dbReference type="Pfam" id="PF02776"/>
    </source>
</evidence>
<dbReference type="UniPathway" id="UPA00047">
    <property type="reaction ID" value="UER00055"/>
</dbReference>
<dbReference type="InterPro" id="IPR045229">
    <property type="entry name" value="TPP_enz"/>
</dbReference>
<dbReference type="PROSITE" id="PS00187">
    <property type="entry name" value="TPP_ENZYMES"/>
    <property type="match status" value="1"/>
</dbReference>
<feature type="domain" description="Thiamine pyrophosphate enzyme TPP-binding" evidence="15">
    <location>
        <begin position="386"/>
        <end position="533"/>
    </location>
</feature>
<keyword evidence="11 13" id="KW-0786">Thiamine pyrophosphate</keyword>
<accession>B3TC50</accession>
<keyword evidence="7" id="KW-0028">Amino-acid biosynthesis</keyword>
<evidence type="ECO:0000259" key="14">
    <source>
        <dbReference type="Pfam" id="PF00205"/>
    </source>
</evidence>
<proteinExistence type="inferred from homology"/>
<feature type="domain" description="Thiamine pyrophosphate enzyme N-terminal TPP-binding" evidence="16">
    <location>
        <begin position="1"/>
        <end position="116"/>
    </location>
</feature>
<evidence type="ECO:0000256" key="11">
    <source>
        <dbReference type="ARBA" id="ARBA00023052"/>
    </source>
</evidence>
<dbReference type="Gene3D" id="3.40.50.1220">
    <property type="entry name" value="TPP-binding domain"/>
    <property type="match status" value="1"/>
</dbReference>
<dbReference type="SUPFAM" id="SSF52518">
    <property type="entry name" value="Thiamin diphosphate-binding fold (THDP-binding)"/>
    <property type="match status" value="2"/>
</dbReference>
<comment type="pathway">
    <text evidence="3">Amino-acid biosynthesis; L-isoleucine biosynthesis; L-isoleucine from 2-oxobutanoate: step 1/4.</text>
</comment>
<dbReference type="Pfam" id="PF00205">
    <property type="entry name" value="TPP_enzyme_M"/>
    <property type="match status" value="1"/>
</dbReference>
<name>B3TC50_9ZZZZ</name>
<evidence type="ECO:0000256" key="6">
    <source>
        <dbReference type="ARBA" id="ARBA00013145"/>
    </source>
</evidence>
<sequence>MKGSQAIIKSLEQQGVKHIFGHPGGAILDVYDALYDSDIEHILVRHEQCAAHAADGYARASGKIGVCMATSGPGATNLLTGIATANADSSPIIAITGQVPTSLMGADAFQESDAISLTLPITKYNMLLDDPKNIHVKLKEAFEIAFDGRQGPVHVDIPKDIQQAEVTIDFSKSKPKINTIPEPNLNDVKNAIELLLNAERPVIYAGGGVILSNASELLTKLAEALMAPVVTSIRGKGAIPETHHLSMGMIGMHGSKFANKVISDSDCILGIGARFSDRSTYYYSSDFGERAKIIHVDVDPSEIGKNVPTDVQIITSAEKAVKMMLDVLKIQAVKPKNTVWHQRIQQIRKLNPPIKDDYNDVPIKPPRIIKEIREILGEDDIVTAEVGQCEMWAAMLYPIRKPRTMIISTGMGTMGFGYPAAIGAKVAKPDRNVVDIAGDGSLLMVCQEISTAVNHDIPVVAVVINNRYLGLVRQWQELFYDKHYSGVDLGDKTDFVKLAEAFGAGGIRVEKPEDIRPAIKQALSADIPYIVDVIVEKEFNVLPMVPMGGRLDDMIG</sequence>
<reference evidence="17" key="1">
    <citation type="journal article" date="2008" name="ISME J.">
        <title>Genomic patterns of recombination, clonal divergence and environment in marine microbial populations.</title>
        <authorList>
            <person name="Konstantinidis K.T."/>
            <person name="Delong E.F."/>
        </authorList>
    </citation>
    <scope>NUCLEOTIDE SEQUENCE</scope>
</reference>
<comment type="pathway">
    <text evidence="4">Amino-acid biosynthesis; L-valine biosynthesis; L-valine from pyruvate: step 1/4.</text>
</comment>
<evidence type="ECO:0000256" key="5">
    <source>
        <dbReference type="ARBA" id="ARBA00007812"/>
    </source>
</evidence>
<keyword evidence="9" id="KW-0479">Metal-binding</keyword>
<comment type="cofactor">
    <cofactor evidence="2">
        <name>thiamine diphosphate</name>
        <dbReference type="ChEBI" id="CHEBI:58937"/>
    </cofactor>
</comment>
<dbReference type="GO" id="GO:0030976">
    <property type="term" value="F:thiamine pyrophosphate binding"/>
    <property type="evidence" value="ECO:0007669"/>
    <property type="project" value="InterPro"/>
</dbReference>
<dbReference type="InterPro" id="IPR029035">
    <property type="entry name" value="DHS-like_NAD/FAD-binding_dom"/>
</dbReference>
<dbReference type="GO" id="GO:0009097">
    <property type="term" value="P:isoleucine biosynthetic process"/>
    <property type="evidence" value="ECO:0007669"/>
    <property type="project" value="UniProtKB-UniPathway"/>
</dbReference>
<dbReference type="CDD" id="cd02015">
    <property type="entry name" value="TPP_AHAS"/>
    <property type="match status" value="1"/>
</dbReference>
<dbReference type="GO" id="GO:0050660">
    <property type="term" value="F:flavin adenine dinucleotide binding"/>
    <property type="evidence" value="ECO:0007669"/>
    <property type="project" value="InterPro"/>
</dbReference>
<dbReference type="PANTHER" id="PTHR18968:SF13">
    <property type="entry name" value="ACETOLACTATE SYNTHASE CATALYTIC SUBUNIT, MITOCHONDRIAL"/>
    <property type="match status" value="1"/>
</dbReference>
<evidence type="ECO:0000256" key="9">
    <source>
        <dbReference type="ARBA" id="ARBA00022723"/>
    </source>
</evidence>
<dbReference type="SUPFAM" id="SSF52467">
    <property type="entry name" value="DHS-like NAD/FAD-binding domain"/>
    <property type="match status" value="1"/>
</dbReference>
<dbReference type="InterPro" id="IPR012000">
    <property type="entry name" value="Thiamin_PyroP_enz_cen_dom"/>
</dbReference>
<evidence type="ECO:0000256" key="4">
    <source>
        <dbReference type="ARBA" id="ARBA00005025"/>
    </source>
</evidence>
<keyword evidence="12" id="KW-0100">Branched-chain amino acid biosynthesis</keyword>
<organism evidence="17">
    <name type="scientific">uncultured marine microorganism HF4000_APKG10H11</name>
    <dbReference type="NCBI Taxonomy" id="455559"/>
    <lineage>
        <taxon>unclassified sequences</taxon>
        <taxon>environmental samples</taxon>
    </lineage>
</organism>
<dbReference type="InterPro" id="IPR029061">
    <property type="entry name" value="THDP-binding"/>
</dbReference>
<dbReference type="InterPro" id="IPR012001">
    <property type="entry name" value="Thiamin_PyroP_enz_TPP-bd_dom"/>
</dbReference>
<comment type="cofactor">
    <cofactor evidence="1">
        <name>Mg(2+)</name>
        <dbReference type="ChEBI" id="CHEBI:18420"/>
    </cofactor>
</comment>
<keyword evidence="8" id="KW-0808">Transferase</keyword>
<dbReference type="PANTHER" id="PTHR18968">
    <property type="entry name" value="THIAMINE PYROPHOSPHATE ENZYMES"/>
    <property type="match status" value="1"/>
</dbReference>
<dbReference type="Gene3D" id="3.40.50.970">
    <property type="match status" value="2"/>
</dbReference>
<dbReference type="EC" id="2.2.1.6" evidence="6"/>
<dbReference type="CDD" id="cd07035">
    <property type="entry name" value="TPP_PYR_POX_like"/>
    <property type="match status" value="1"/>
</dbReference>
<dbReference type="GO" id="GO:0009099">
    <property type="term" value="P:L-valine biosynthetic process"/>
    <property type="evidence" value="ECO:0007669"/>
    <property type="project" value="UniProtKB-UniPathway"/>
</dbReference>
<dbReference type="GO" id="GO:0003984">
    <property type="term" value="F:acetolactate synthase activity"/>
    <property type="evidence" value="ECO:0007669"/>
    <property type="project" value="UniProtKB-EC"/>
</dbReference>